<dbReference type="InterPro" id="IPR048987">
    <property type="entry name" value="PIN-TPR-GreABC"/>
</dbReference>
<organism evidence="2 3">
    <name type="scientific">Corynebacterium suedekumii</name>
    <dbReference type="NCBI Taxonomy" id="3049801"/>
    <lineage>
        <taxon>Bacteria</taxon>
        <taxon>Bacillati</taxon>
        <taxon>Actinomycetota</taxon>
        <taxon>Actinomycetes</taxon>
        <taxon>Mycobacteriales</taxon>
        <taxon>Corynebacteriaceae</taxon>
        <taxon>Corynebacterium</taxon>
    </lineage>
</organism>
<dbReference type="InterPro" id="IPR011990">
    <property type="entry name" value="TPR-like_helical_dom_sf"/>
</dbReference>
<accession>A0ABY8VJA2</accession>
<evidence type="ECO:0000313" key="2">
    <source>
        <dbReference type="EMBL" id="WIM69157.1"/>
    </source>
</evidence>
<dbReference type="RefSeq" id="WP_284873754.1">
    <property type="nucleotide sequence ID" value="NZ_CP126970.1"/>
</dbReference>
<evidence type="ECO:0000259" key="1">
    <source>
        <dbReference type="Pfam" id="PF20698"/>
    </source>
</evidence>
<dbReference type="Pfam" id="PF20698">
    <property type="entry name" value="PIN-TPR-GreABC"/>
    <property type="match status" value="1"/>
</dbReference>
<evidence type="ECO:0000313" key="3">
    <source>
        <dbReference type="Proteomes" id="UP001238805"/>
    </source>
</evidence>
<dbReference type="Gene3D" id="1.25.40.10">
    <property type="entry name" value="Tetratricopeptide repeat domain"/>
    <property type="match status" value="1"/>
</dbReference>
<sequence>MDPLAATAVKDAGSLAGKPIFKILAKPIQRFRVARMVVKTAKKEEILVKWLKLSSLLKDADTRSAIASGDPQALQEFADRLSREVKPTGPDMSAVVARIIDLVQDELLRLMPEGEARLAQTRRLENAFESSAHQQRELLTASGDEVAFVNAIEKLHPWRAETAREIAAQWSAFRGLVITLTKERDRHALLMQWGGTPPAAMSGAPAEVWCWFACVAADYGAEESALQFITKGVEAGGSASYWWARAGLMVGTATPEASARARELWSRSIPKHPIAEACEAIEQGEYVKAEQILDAWDSEKPDDKAFRAVLQAAAVTGQGDFNRAIAIGKAAAVAQPEGSGNTLRTAEALMTRGYHRLSDHPLDDFAQAFNLAVQVRDSRRIWLGDSVAPILVAVKASVLATNTDQAWRLTQEAPDGVALPHEARDERLREQSAILAATMGRFEQARTIADTLDNPFISYTVDGWEASNEDRWEDAEEAWFRAWDCAPDDISRLQTASALANLGRGLPDLNSLPEEYSSAIERILTHHEVLSSEDPMALLRVRATKSTELTILYAEQLAAQGEIEEAAAVLESGGLRWSHPLMTQMAAGRYVNIGNYEKAYAVAATALSLGGSNWAGRLDTLMIQFTSLEAQGDFSRSLAIAREMVTLAPENLDVRWVLVHSLIRAGNIHEAWRALTHQGRPIDPRNHADARTWIGLAAEYDNSPEFVQRSLEMMSDWQHEADVVGVFLSEIYRGLHRHEREVTEADLGELHKVTKEFTDKHPENQVFRKISLDEADPFGSLTALLKDHATVDPAIKDIQKKIEHGELPLGFTTALARRTYVEVCLTGVGLIHSHLPTMAAVGQSAAKAAIDSRVVIDASAVATLTLLDATVADKLVAAFFALETTDAAFRDALAAQRSINMQSTMTLQWDTKHNQPLAIESGPGEAEELSRRANRVVELLTRSERRSWPTLRRFADFARGGSWLSALDLALSEGLPFWCDDRSLRQIAASKGAQTFGTVDLLAALKAEEYLDPGLEVSIRASLVVGRHVDLDFDPAVLTLAAEREGWMAKGAAVALTRVHSWRDPAICMRFATTAMTRSASVSPSSVAHWTAAAALGLIRIASDNEGASENLKLLLTHQFAQPWLRPNTLPFVVQGIRGAIQDLPEIDDPLPEVMALTYARIAEKHGTPSAAEFLLMLVKNLDEEDRITATKVILMGDSR</sequence>
<proteinExistence type="predicted"/>
<keyword evidence="3" id="KW-1185">Reference proteome</keyword>
<reference evidence="2 3" key="1">
    <citation type="submission" date="2023-05" db="EMBL/GenBank/DDBJ databases">
        <title>Corynebacterium suedekumii sp. nov. and Corynebacterium breve sp. nov. isolated from raw cow's milk.</title>
        <authorList>
            <person name="Baer M.K."/>
            <person name="Mehl L."/>
            <person name="Hellmuth R."/>
            <person name="Marke G."/>
            <person name="Lipski A."/>
        </authorList>
    </citation>
    <scope>NUCLEOTIDE SEQUENCE [LARGE SCALE GENOMIC DNA]</scope>
    <source>
        <strain evidence="2 3">LM112</strain>
    </source>
</reference>
<feature type="domain" description="PIN" evidence="1">
    <location>
        <begin position="855"/>
        <end position="990"/>
    </location>
</feature>
<dbReference type="SUPFAM" id="SSF48452">
    <property type="entry name" value="TPR-like"/>
    <property type="match status" value="1"/>
</dbReference>
<gene>
    <name evidence="2" type="ORF">QP029_07590</name>
</gene>
<protein>
    <recommendedName>
        <fullName evidence="1">PIN domain-containing protein</fullName>
    </recommendedName>
</protein>
<name>A0ABY8VJA2_9CORY</name>
<dbReference type="EMBL" id="CP126970">
    <property type="protein sequence ID" value="WIM69157.1"/>
    <property type="molecule type" value="Genomic_DNA"/>
</dbReference>
<dbReference type="Proteomes" id="UP001238805">
    <property type="component" value="Chromosome"/>
</dbReference>